<name>A0A1L3FL80_BRAJP</name>
<dbReference type="EMBL" id="CP017637">
    <property type="protein sequence ID" value="APG14021.1"/>
    <property type="molecule type" value="Genomic_DNA"/>
</dbReference>
<evidence type="ECO:0000256" key="1">
    <source>
        <dbReference type="ARBA" id="ARBA00001974"/>
    </source>
</evidence>
<sequence length="588" mass="62654">MMPAHETYDVIVVGAGAGGMTAAAVAAAEGLRVLVIEKTAFVGGTTAWCDGMVWIPANPKMKDVGLSDSITDAVRYLSSTVPEPANAGLRAAFLARGPEAVAYLEANTEVRLQPVKACPDCYPERLGATSGGRVLEPVAFDGARLGAPFARLRAPLPEFTLFGGMMVNRLDIPHLRRAGKSLRSTRRAARLVSEYALQRLRNRRGTTLHLGNALAARLYASLLARQVEILFCADVEDLSMQGDRVGGVIIRHGSRDRPIAARRGVVVATGGFSHDAVLRKRFFPAAAGFVSAASTAGTGDGLRLATTAGAALNTEATSPAYWVPASLFRRADGSRGVFPHTVTDRAKPGVIAINAAGRRFVNEALSHHEFVLAMLRDGNGEPDRPFYLVCDRQFLWSYGLGRIKPFTLNLRRYVASGELLKAPDIAQLAAKIGVNPSVLTATIASYNVDAKQGRDPEFGRGSTIYQRHLGDATHKPNPCVAPILRAPFFAMRIHPADLGTAIGMKVDAQARVLREDGTPVAGLYACGNDMGSIMNGNYPGPGIMLGPALTFGYIAGRHLAEGGAARETAAIDSTTTASEYWIARLRGR</sequence>
<dbReference type="PRINTS" id="PR00411">
    <property type="entry name" value="PNDRDTASEI"/>
</dbReference>
<dbReference type="Pfam" id="PF00890">
    <property type="entry name" value="FAD_binding_2"/>
    <property type="match status" value="1"/>
</dbReference>
<dbReference type="OrthoDB" id="3178130at2"/>
<proteinExistence type="predicted"/>
<dbReference type="RefSeq" id="WP_071916002.1">
    <property type="nucleotide sequence ID" value="NZ_CP017637.1"/>
</dbReference>
<evidence type="ECO:0000256" key="2">
    <source>
        <dbReference type="ARBA" id="ARBA00022630"/>
    </source>
</evidence>
<keyword evidence="2" id="KW-0285">Flavoprotein</keyword>
<keyword evidence="4" id="KW-0560">Oxidoreductase</keyword>
<protein>
    <submittedName>
        <fullName evidence="6">Succinate dehydrogenase</fullName>
    </submittedName>
</protein>
<gene>
    <name evidence="6" type="ORF">BKD09_37280</name>
</gene>
<reference evidence="6 7" key="1">
    <citation type="submission" date="2016-11" db="EMBL/GenBank/DDBJ databases">
        <title>Complete Genome Sequence of Bradyrhizobium sp. strain J5, an isolated from soybean nodule in Hokkaido.</title>
        <authorList>
            <person name="Kanehara K."/>
        </authorList>
    </citation>
    <scope>NUCLEOTIDE SEQUENCE [LARGE SCALE GENOMIC DNA]</scope>
    <source>
        <strain evidence="6 7">J5</strain>
    </source>
</reference>
<dbReference type="InterPro" id="IPR050315">
    <property type="entry name" value="FAD-oxidoreductase_2"/>
</dbReference>
<keyword evidence="3" id="KW-0274">FAD</keyword>
<feature type="domain" description="FAD-dependent oxidoreductase 2 FAD-binding" evidence="5">
    <location>
        <begin position="9"/>
        <end position="545"/>
    </location>
</feature>
<dbReference type="GO" id="GO:0016491">
    <property type="term" value="F:oxidoreductase activity"/>
    <property type="evidence" value="ECO:0007669"/>
    <property type="project" value="UniProtKB-KW"/>
</dbReference>
<dbReference type="SUPFAM" id="SSF56425">
    <property type="entry name" value="Succinate dehydrogenase/fumarate reductase flavoprotein, catalytic domain"/>
    <property type="match status" value="1"/>
</dbReference>
<dbReference type="AlphaFoldDB" id="A0A1L3FL80"/>
<dbReference type="Gene3D" id="3.50.50.60">
    <property type="entry name" value="FAD/NAD(P)-binding domain"/>
    <property type="match status" value="2"/>
</dbReference>
<evidence type="ECO:0000256" key="3">
    <source>
        <dbReference type="ARBA" id="ARBA00022827"/>
    </source>
</evidence>
<dbReference type="InterPro" id="IPR036188">
    <property type="entry name" value="FAD/NAD-bd_sf"/>
</dbReference>
<dbReference type="InterPro" id="IPR003953">
    <property type="entry name" value="FAD-dep_OxRdtase_2_FAD-bd"/>
</dbReference>
<evidence type="ECO:0000259" key="5">
    <source>
        <dbReference type="Pfam" id="PF00890"/>
    </source>
</evidence>
<dbReference type="InterPro" id="IPR027477">
    <property type="entry name" value="Succ_DH/fumarate_Rdtase_cat_sf"/>
</dbReference>
<evidence type="ECO:0000256" key="4">
    <source>
        <dbReference type="ARBA" id="ARBA00023002"/>
    </source>
</evidence>
<evidence type="ECO:0000313" key="7">
    <source>
        <dbReference type="Proteomes" id="UP000181962"/>
    </source>
</evidence>
<comment type="cofactor">
    <cofactor evidence="1">
        <name>FAD</name>
        <dbReference type="ChEBI" id="CHEBI:57692"/>
    </cofactor>
</comment>
<organism evidence="6 7">
    <name type="scientific">Bradyrhizobium japonicum</name>
    <dbReference type="NCBI Taxonomy" id="375"/>
    <lineage>
        <taxon>Bacteria</taxon>
        <taxon>Pseudomonadati</taxon>
        <taxon>Pseudomonadota</taxon>
        <taxon>Alphaproteobacteria</taxon>
        <taxon>Hyphomicrobiales</taxon>
        <taxon>Nitrobacteraceae</taxon>
        <taxon>Bradyrhizobium</taxon>
    </lineage>
</organism>
<dbReference type="SUPFAM" id="SSF51905">
    <property type="entry name" value="FAD/NAD(P)-binding domain"/>
    <property type="match status" value="1"/>
</dbReference>
<dbReference type="PANTHER" id="PTHR43400">
    <property type="entry name" value="FUMARATE REDUCTASE"/>
    <property type="match status" value="1"/>
</dbReference>
<accession>A0A1L3FL80</accession>
<evidence type="ECO:0000313" key="6">
    <source>
        <dbReference type="EMBL" id="APG14021.1"/>
    </source>
</evidence>
<dbReference type="PANTHER" id="PTHR43400:SF10">
    <property type="entry name" value="3-OXOSTEROID 1-DEHYDROGENASE"/>
    <property type="match status" value="1"/>
</dbReference>
<dbReference type="Proteomes" id="UP000181962">
    <property type="component" value="Chromosome"/>
</dbReference>
<dbReference type="GO" id="GO:0008202">
    <property type="term" value="P:steroid metabolic process"/>
    <property type="evidence" value="ECO:0007669"/>
    <property type="project" value="UniProtKB-ARBA"/>
</dbReference>